<dbReference type="STRING" id="227316.GA0070604_0128"/>
<evidence type="ECO:0000313" key="3">
    <source>
        <dbReference type="Proteomes" id="UP000199696"/>
    </source>
</evidence>
<dbReference type="EMBL" id="FMHY01000002">
    <property type="protein sequence ID" value="SCL43987.1"/>
    <property type="molecule type" value="Genomic_DNA"/>
</dbReference>
<dbReference type="Proteomes" id="UP000199696">
    <property type="component" value="Unassembled WGS sequence"/>
</dbReference>
<evidence type="ECO:0000256" key="1">
    <source>
        <dbReference type="SAM" id="MobiDB-lite"/>
    </source>
</evidence>
<organism evidence="2 3">
    <name type="scientific">Micromonospora eburnea</name>
    <dbReference type="NCBI Taxonomy" id="227316"/>
    <lineage>
        <taxon>Bacteria</taxon>
        <taxon>Bacillati</taxon>
        <taxon>Actinomycetota</taxon>
        <taxon>Actinomycetes</taxon>
        <taxon>Micromonosporales</taxon>
        <taxon>Micromonosporaceae</taxon>
        <taxon>Micromonospora</taxon>
    </lineage>
</organism>
<name>A0A1C6TQE4_9ACTN</name>
<gene>
    <name evidence="2" type="ORF">GA0070604_0128</name>
</gene>
<accession>A0A1C6TQE4</accession>
<reference evidence="3" key="1">
    <citation type="submission" date="2016-06" db="EMBL/GenBank/DDBJ databases">
        <authorList>
            <person name="Varghese N."/>
            <person name="Submissions Spin"/>
        </authorList>
    </citation>
    <scope>NUCLEOTIDE SEQUENCE [LARGE SCALE GENOMIC DNA]</scope>
    <source>
        <strain evidence="3">DSM 44814</strain>
    </source>
</reference>
<dbReference type="AlphaFoldDB" id="A0A1C6TQE4"/>
<proteinExistence type="predicted"/>
<feature type="region of interest" description="Disordered" evidence="1">
    <location>
        <begin position="204"/>
        <end position="225"/>
    </location>
</feature>
<evidence type="ECO:0000313" key="2">
    <source>
        <dbReference type="EMBL" id="SCL43987.1"/>
    </source>
</evidence>
<sequence length="272" mass="29089">MSTSVITRLWCTGESIASSSPNRLISRSNWRAYVNASSTVAASRGNRGVSCNARRSLLEIVTNCPALAKNRGLRRPGGREKDRARVSLGSGSELFAPRCAVALAPASTACTNAHRVLGSEISPSSHRPVRWVDVLGRVTDMQVARRAAGHDVRRIIAGHRAAARVVRVPRVRPGQLGPARTPMRPGHPIAPAVRVRPAPVAVAPEHERAHGSPPPGAPARPACRHDPSIRSRFIHARARNVRGMPGLGYAGAQVRGCPAGWSDSIGRPEPRR</sequence>
<protein>
    <submittedName>
        <fullName evidence="2">Uncharacterized protein</fullName>
    </submittedName>
</protein>
<keyword evidence="3" id="KW-1185">Reference proteome</keyword>